<evidence type="ECO:0000313" key="3">
    <source>
        <dbReference type="EMBL" id="MBO8203176.1"/>
    </source>
</evidence>
<dbReference type="GeneID" id="96263552"/>
<dbReference type="RefSeq" id="WP_209214696.1">
    <property type="nucleotide sequence ID" value="NZ_JAFFZM010000035.1"/>
</dbReference>
<feature type="chain" id="PRO_5045170845" description="DUF8094 domain-containing protein" evidence="1">
    <location>
        <begin position="27"/>
        <end position="342"/>
    </location>
</feature>
<evidence type="ECO:0000256" key="1">
    <source>
        <dbReference type="SAM" id="SignalP"/>
    </source>
</evidence>
<evidence type="ECO:0000259" key="2">
    <source>
        <dbReference type="Pfam" id="PF26366"/>
    </source>
</evidence>
<sequence length="342" mass="37157">MAPRLAPRRYAPLSCALALIALTAACSGSMEGSESKAGEEQASRHAAAGVVSREHATGLLDRYVSVNNRANKSRDGKLLSTVEGGALLEQSKADYKQSALASTKEKAEYGEPFYYVDRRYFIPRKGKASWFAVSARIKDDDGKSRRPVLLVFDREEKEPWKLVASVQAPKGRNLAPATDEESFLRSVPASARQGDMAPDQLKAALTRLYTKREVAASGFKPNKLARAINKSARDAADGVGEGGRMHWMSGGTRHTKTYAMKTRSGQTLAVFATPVDRTVRVTEPGYTVNPNEVEQVYVGESGAQGFLTYYLHQSVALIPASGKPTLLGSEYSLIGCEREDGF</sequence>
<accession>A0ABS3Y6D4</accession>
<feature type="signal peptide" evidence="1">
    <location>
        <begin position="1"/>
        <end position="26"/>
    </location>
</feature>
<dbReference type="EMBL" id="JAFFZM010000035">
    <property type="protein sequence ID" value="MBO8203176.1"/>
    <property type="molecule type" value="Genomic_DNA"/>
</dbReference>
<dbReference type="InterPro" id="IPR058407">
    <property type="entry name" value="DUF8094"/>
</dbReference>
<dbReference type="Pfam" id="PF26366">
    <property type="entry name" value="DUF8094"/>
    <property type="match status" value="1"/>
</dbReference>
<evidence type="ECO:0000313" key="4">
    <source>
        <dbReference type="Proteomes" id="UP000721954"/>
    </source>
</evidence>
<dbReference type="PROSITE" id="PS51257">
    <property type="entry name" value="PROKAR_LIPOPROTEIN"/>
    <property type="match status" value="1"/>
</dbReference>
<protein>
    <recommendedName>
        <fullName evidence="2">DUF8094 domain-containing protein</fullName>
    </recommendedName>
</protein>
<organism evidence="3 4">
    <name type="scientific">Streptomyces smyrnaeus</name>
    <dbReference type="NCBI Taxonomy" id="1387713"/>
    <lineage>
        <taxon>Bacteria</taxon>
        <taxon>Bacillati</taxon>
        <taxon>Actinomycetota</taxon>
        <taxon>Actinomycetes</taxon>
        <taxon>Kitasatosporales</taxon>
        <taxon>Streptomycetaceae</taxon>
        <taxon>Streptomyces</taxon>
    </lineage>
</organism>
<feature type="domain" description="DUF8094" evidence="2">
    <location>
        <begin position="48"/>
        <end position="334"/>
    </location>
</feature>
<gene>
    <name evidence="3" type="ORF">JW613_33585</name>
</gene>
<name>A0ABS3Y6D4_9ACTN</name>
<dbReference type="Proteomes" id="UP000721954">
    <property type="component" value="Unassembled WGS sequence"/>
</dbReference>
<keyword evidence="1" id="KW-0732">Signal</keyword>
<keyword evidence="4" id="KW-1185">Reference proteome</keyword>
<reference evidence="3 4" key="1">
    <citation type="submission" date="2021-02" db="EMBL/GenBank/DDBJ databases">
        <title>Streptomyces spirodelae sp. nov., isolated from duckweed.</title>
        <authorList>
            <person name="Saimee Y."/>
            <person name="Duangmal K."/>
        </authorList>
    </citation>
    <scope>NUCLEOTIDE SEQUENCE [LARGE SCALE GENOMIC DNA]</scope>
    <source>
        <strain evidence="3 4">DSM 42105</strain>
    </source>
</reference>
<proteinExistence type="predicted"/>
<comment type="caution">
    <text evidence="3">The sequence shown here is derived from an EMBL/GenBank/DDBJ whole genome shotgun (WGS) entry which is preliminary data.</text>
</comment>